<dbReference type="InterPro" id="IPR005331">
    <property type="entry name" value="Sulfotransferase"/>
</dbReference>
<organism evidence="8 9">
    <name type="scientific">Palleronia sediminis</name>
    <dbReference type="NCBI Taxonomy" id="2547833"/>
    <lineage>
        <taxon>Bacteria</taxon>
        <taxon>Pseudomonadati</taxon>
        <taxon>Pseudomonadota</taxon>
        <taxon>Alphaproteobacteria</taxon>
        <taxon>Rhodobacterales</taxon>
        <taxon>Roseobacteraceae</taxon>
        <taxon>Palleronia</taxon>
    </lineage>
</organism>
<keyword evidence="4" id="KW-1133">Transmembrane helix</keyword>
<dbReference type="GO" id="GO:0016051">
    <property type="term" value="P:carbohydrate biosynthetic process"/>
    <property type="evidence" value="ECO:0007669"/>
    <property type="project" value="InterPro"/>
</dbReference>
<dbReference type="Proteomes" id="UP000295701">
    <property type="component" value="Unassembled WGS sequence"/>
</dbReference>
<evidence type="ECO:0000256" key="3">
    <source>
        <dbReference type="ARBA" id="ARBA00022692"/>
    </source>
</evidence>
<dbReference type="GO" id="GO:0016020">
    <property type="term" value="C:membrane"/>
    <property type="evidence" value="ECO:0007669"/>
    <property type="project" value="InterPro"/>
</dbReference>
<evidence type="ECO:0000313" key="8">
    <source>
        <dbReference type="EMBL" id="TDL81897.1"/>
    </source>
</evidence>
<dbReference type="PANTHER" id="PTHR12137:SF54">
    <property type="entry name" value="CARBOHYDRATE SULFOTRANSFERASE"/>
    <property type="match status" value="1"/>
</dbReference>
<evidence type="ECO:0000256" key="5">
    <source>
        <dbReference type="ARBA" id="ARBA00023034"/>
    </source>
</evidence>
<comment type="subcellular location">
    <subcellularLocation>
        <location evidence="1">Golgi apparatus membrane</location>
        <topology evidence="1">Single-pass type II membrane protein</topology>
    </subcellularLocation>
</comment>
<dbReference type="GO" id="GO:0008146">
    <property type="term" value="F:sulfotransferase activity"/>
    <property type="evidence" value="ECO:0007669"/>
    <property type="project" value="InterPro"/>
</dbReference>
<evidence type="ECO:0000313" key="9">
    <source>
        <dbReference type="Proteomes" id="UP000295701"/>
    </source>
</evidence>
<reference evidence="8 9" key="1">
    <citation type="submission" date="2019-03" db="EMBL/GenBank/DDBJ databases">
        <title>Primorskyibacter sp. SS33 isolated from sediments.</title>
        <authorList>
            <person name="Xunke S."/>
        </authorList>
    </citation>
    <scope>NUCLEOTIDE SEQUENCE [LARGE SCALE GENOMIC DNA]</scope>
    <source>
        <strain evidence="8 9">SS33</strain>
    </source>
</reference>
<dbReference type="OrthoDB" id="1407035at2"/>
<keyword evidence="9" id="KW-1185">Reference proteome</keyword>
<proteinExistence type="predicted"/>
<evidence type="ECO:0000256" key="6">
    <source>
        <dbReference type="ARBA" id="ARBA00023136"/>
    </source>
</evidence>
<sequence>MSRHAPAPRLFNDRPAAGEPVNRMMKEARDTHARAFRSPALCNFYHWYWFTPPSGRWAYKPNGKSGTTSTLAFLFWAEFGHPVSTAMHAPGDMNDDAILHRLTTLDLFRRAHHRRDIDSLTGFLGDTTRLTTVRHPATRAISAFRYLSRSHALSHEQFARDRLRMTAVTGMDWTRDADSPEGFERFLDYVAYEIETEDEVPVNNHWGLQVSAIRPDLYPPHAVGRCEALGAFFGGLADRWGLDPARAADFAAAPLNAGGGARAFAPSPHARSRIAEIYAPDFEAFGYDPD</sequence>
<evidence type="ECO:0000256" key="2">
    <source>
        <dbReference type="ARBA" id="ARBA00022679"/>
    </source>
</evidence>
<accession>A0A4R6AF32</accession>
<dbReference type="InterPro" id="IPR018011">
    <property type="entry name" value="Carb_sulfotrans_8-10"/>
</dbReference>
<evidence type="ECO:0000256" key="7">
    <source>
        <dbReference type="ARBA" id="ARBA00023180"/>
    </source>
</evidence>
<keyword evidence="3" id="KW-0812">Transmembrane</keyword>
<evidence type="ECO:0000256" key="1">
    <source>
        <dbReference type="ARBA" id="ARBA00004323"/>
    </source>
</evidence>
<keyword evidence="2" id="KW-0808">Transferase</keyword>
<evidence type="ECO:0000256" key="4">
    <source>
        <dbReference type="ARBA" id="ARBA00022989"/>
    </source>
</evidence>
<protein>
    <recommendedName>
        <fullName evidence="10">Sulfotransferase family protein</fullName>
    </recommendedName>
</protein>
<gene>
    <name evidence="8" type="ORF">E2L08_04390</name>
</gene>
<name>A0A4R6AF32_9RHOB</name>
<dbReference type="PANTHER" id="PTHR12137">
    <property type="entry name" value="CARBOHYDRATE SULFOTRANSFERASE"/>
    <property type="match status" value="1"/>
</dbReference>
<evidence type="ECO:0008006" key="10">
    <source>
        <dbReference type="Google" id="ProtNLM"/>
    </source>
</evidence>
<keyword evidence="6" id="KW-0472">Membrane</keyword>
<dbReference type="EMBL" id="SNAA01000003">
    <property type="protein sequence ID" value="TDL81897.1"/>
    <property type="molecule type" value="Genomic_DNA"/>
</dbReference>
<keyword evidence="7" id="KW-0325">Glycoprotein</keyword>
<dbReference type="Pfam" id="PF03567">
    <property type="entry name" value="Sulfotransfer_2"/>
    <property type="match status" value="1"/>
</dbReference>
<dbReference type="RefSeq" id="WP_133395846.1">
    <property type="nucleotide sequence ID" value="NZ_SNAA01000003.1"/>
</dbReference>
<dbReference type="AlphaFoldDB" id="A0A4R6AF32"/>
<keyword evidence="5" id="KW-0333">Golgi apparatus</keyword>
<comment type="caution">
    <text evidence="8">The sequence shown here is derived from an EMBL/GenBank/DDBJ whole genome shotgun (WGS) entry which is preliminary data.</text>
</comment>